<evidence type="ECO:0000313" key="2">
    <source>
        <dbReference type="EMBL" id="GAA1950243.1"/>
    </source>
</evidence>
<feature type="transmembrane region" description="Helical" evidence="1">
    <location>
        <begin position="51"/>
        <end position="70"/>
    </location>
</feature>
<proteinExistence type="predicted"/>
<evidence type="ECO:0008006" key="4">
    <source>
        <dbReference type="Google" id="ProtNLM"/>
    </source>
</evidence>
<sequence>MSAQDPQQQTVDYRLAPLVTARFVGLYLVMLAVLVFAATAVVFATGWSGDILLVLALVGLVGLGGAGWWLRTHAYVLRATPDGYTVRMIRGAGVKAARWTQVEDAVTTTIHDEPCVVLRLKDGGTTTIPVSVLAVDNDQFVVELQQHLQRGHRLK</sequence>
<dbReference type="Proteomes" id="UP001500571">
    <property type="component" value="Unassembled WGS sequence"/>
</dbReference>
<evidence type="ECO:0000256" key="1">
    <source>
        <dbReference type="SAM" id="Phobius"/>
    </source>
</evidence>
<keyword evidence="3" id="KW-1185">Reference proteome</keyword>
<dbReference type="EMBL" id="BAAAPB010000001">
    <property type="protein sequence ID" value="GAA1950243.1"/>
    <property type="molecule type" value="Genomic_DNA"/>
</dbReference>
<comment type="caution">
    <text evidence="2">The sequence shown here is derived from an EMBL/GenBank/DDBJ whole genome shotgun (WGS) entry which is preliminary data.</text>
</comment>
<evidence type="ECO:0000313" key="3">
    <source>
        <dbReference type="Proteomes" id="UP001500571"/>
    </source>
</evidence>
<protein>
    <recommendedName>
        <fullName evidence="4">PH domain-containing protein</fullName>
    </recommendedName>
</protein>
<organism evidence="2 3">
    <name type="scientific">Nocardioides panacihumi</name>
    <dbReference type="NCBI Taxonomy" id="400774"/>
    <lineage>
        <taxon>Bacteria</taxon>
        <taxon>Bacillati</taxon>
        <taxon>Actinomycetota</taxon>
        <taxon>Actinomycetes</taxon>
        <taxon>Propionibacteriales</taxon>
        <taxon>Nocardioidaceae</taxon>
        <taxon>Nocardioides</taxon>
    </lineage>
</organism>
<dbReference type="RefSeq" id="WP_344042437.1">
    <property type="nucleotide sequence ID" value="NZ_BAAAPB010000001.1"/>
</dbReference>
<feature type="transmembrane region" description="Helical" evidence="1">
    <location>
        <begin position="24"/>
        <end position="45"/>
    </location>
</feature>
<reference evidence="3" key="1">
    <citation type="journal article" date="2019" name="Int. J. Syst. Evol. Microbiol.">
        <title>The Global Catalogue of Microorganisms (GCM) 10K type strain sequencing project: providing services to taxonomists for standard genome sequencing and annotation.</title>
        <authorList>
            <consortium name="The Broad Institute Genomics Platform"/>
            <consortium name="The Broad Institute Genome Sequencing Center for Infectious Disease"/>
            <person name="Wu L."/>
            <person name="Ma J."/>
        </authorList>
    </citation>
    <scope>NUCLEOTIDE SEQUENCE [LARGE SCALE GENOMIC DNA]</scope>
    <source>
        <strain evidence="3">JCM 15309</strain>
    </source>
</reference>
<gene>
    <name evidence="2" type="ORF">GCM10009798_06900</name>
</gene>
<keyword evidence="1" id="KW-1133">Transmembrane helix</keyword>
<keyword evidence="1" id="KW-0472">Membrane</keyword>
<accession>A0ABP5BPN9</accession>
<name>A0ABP5BPN9_9ACTN</name>
<keyword evidence="1" id="KW-0812">Transmembrane</keyword>